<dbReference type="InterPro" id="IPR032508">
    <property type="entry name" value="FecR_C"/>
</dbReference>
<keyword evidence="1" id="KW-0812">Transmembrane</keyword>
<dbReference type="PANTHER" id="PTHR30273:SF2">
    <property type="entry name" value="PROTEIN FECR"/>
    <property type="match status" value="1"/>
</dbReference>
<dbReference type="InterPro" id="IPR006860">
    <property type="entry name" value="FecR"/>
</dbReference>
<dbReference type="PANTHER" id="PTHR30273">
    <property type="entry name" value="PERIPLASMIC SIGNAL SENSOR AND SIGMA FACTOR ACTIVATOR FECR-RELATED"/>
    <property type="match status" value="1"/>
</dbReference>
<dbReference type="GO" id="GO:0016989">
    <property type="term" value="F:sigma factor antagonist activity"/>
    <property type="evidence" value="ECO:0007669"/>
    <property type="project" value="TreeGrafter"/>
</dbReference>
<sequence length="355" mass="40699">MNWQILRKYIRGQCSEQELRQLGEWLQEQPANEDFFEFFIEHWQSNEEVDFEVDAQEAWKHFKRKQDIASSSDTREFPAAIQSKRSYAVHGNRSKQRKGYWYSLAAAAIILIAGLYGVSQYVVDLQSSDVNKMEAQEITTSKAQRIKLKLSDGTLVTLNAESVLKIPEDYGISSRTLHLQGEAFFDVKHEEHRPFVVHTPKGYVKDLGTQFNVMAYDSSRIEVAVKEGLASIGEIKKDKTLNDLVELTPNKLGVLEKEGGLTVSDIKDMKLFTGWAEGQLVFRKTPFPEVVERLERWFDIESVIKDSSLRKRTLTATYDNMPLNEVLQVVAISIHASYERHNGTVTFRDENINTN</sequence>
<keyword evidence="5" id="KW-1185">Reference proteome</keyword>
<organism evidence="4 5">
    <name type="scientific">Fodinibius halophilus</name>
    <dbReference type="NCBI Taxonomy" id="1736908"/>
    <lineage>
        <taxon>Bacteria</taxon>
        <taxon>Pseudomonadati</taxon>
        <taxon>Balneolota</taxon>
        <taxon>Balneolia</taxon>
        <taxon>Balneolales</taxon>
        <taxon>Balneolaceae</taxon>
        <taxon>Fodinibius</taxon>
    </lineage>
</organism>
<dbReference type="Gene3D" id="2.60.120.1440">
    <property type="match status" value="1"/>
</dbReference>
<name>A0A6M1TB50_9BACT</name>
<accession>A0A6M1TB50</accession>
<dbReference type="Pfam" id="PF16344">
    <property type="entry name" value="FecR_C"/>
    <property type="match status" value="1"/>
</dbReference>
<feature type="domain" description="Protein FecR C-terminal" evidence="3">
    <location>
        <begin position="280"/>
        <end position="346"/>
    </location>
</feature>
<dbReference type="Proteomes" id="UP000479132">
    <property type="component" value="Unassembled WGS sequence"/>
</dbReference>
<evidence type="ECO:0000313" key="5">
    <source>
        <dbReference type="Proteomes" id="UP000479132"/>
    </source>
</evidence>
<comment type="caution">
    <text evidence="4">The sequence shown here is derived from an EMBL/GenBank/DDBJ whole genome shotgun (WGS) entry which is preliminary data.</text>
</comment>
<dbReference type="InterPro" id="IPR012373">
    <property type="entry name" value="Ferrdict_sens_TM"/>
</dbReference>
<evidence type="ECO:0000256" key="1">
    <source>
        <dbReference type="SAM" id="Phobius"/>
    </source>
</evidence>
<feature type="transmembrane region" description="Helical" evidence="1">
    <location>
        <begin position="100"/>
        <end position="123"/>
    </location>
</feature>
<evidence type="ECO:0000313" key="4">
    <source>
        <dbReference type="EMBL" id="NGP89251.1"/>
    </source>
</evidence>
<dbReference type="EMBL" id="JAALLS010000017">
    <property type="protein sequence ID" value="NGP89251.1"/>
    <property type="molecule type" value="Genomic_DNA"/>
</dbReference>
<reference evidence="4 5" key="1">
    <citation type="submission" date="2020-02" db="EMBL/GenBank/DDBJ databases">
        <title>Aliifodinibius halophilus 2W32, complete genome.</title>
        <authorList>
            <person name="Li Y."/>
            <person name="Wu S."/>
        </authorList>
    </citation>
    <scope>NUCLEOTIDE SEQUENCE [LARGE SCALE GENOMIC DNA]</scope>
    <source>
        <strain evidence="4 5">2W32</strain>
    </source>
</reference>
<dbReference type="PIRSF" id="PIRSF018266">
    <property type="entry name" value="FecR"/>
    <property type="match status" value="1"/>
</dbReference>
<protein>
    <submittedName>
        <fullName evidence="4">DUF4974 domain-containing protein</fullName>
    </submittedName>
</protein>
<gene>
    <name evidence="4" type="ORF">G3569_12900</name>
</gene>
<dbReference type="RefSeq" id="WP_165269793.1">
    <property type="nucleotide sequence ID" value="NZ_JAALLS010000017.1"/>
</dbReference>
<keyword evidence="1" id="KW-1133">Transmembrane helix</keyword>
<dbReference type="Pfam" id="PF04773">
    <property type="entry name" value="FecR"/>
    <property type="match status" value="1"/>
</dbReference>
<keyword evidence="1" id="KW-0472">Membrane</keyword>
<evidence type="ECO:0000259" key="2">
    <source>
        <dbReference type="Pfam" id="PF04773"/>
    </source>
</evidence>
<feature type="domain" description="FecR protein" evidence="2">
    <location>
        <begin position="137"/>
        <end position="229"/>
    </location>
</feature>
<dbReference type="Gene3D" id="3.55.50.30">
    <property type="match status" value="1"/>
</dbReference>
<proteinExistence type="predicted"/>
<dbReference type="AlphaFoldDB" id="A0A6M1TB50"/>
<evidence type="ECO:0000259" key="3">
    <source>
        <dbReference type="Pfam" id="PF16344"/>
    </source>
</evidence>